<reference evidence="1" key="2">
    <citation type="journal article" date="2015" name="Fish Shellfish Immunol.">
        <title>Early steps in the European eel (Anguilla anguilla)-Vibrio vulnificus interaction in the gills: Role of the RtxA13 toxin.</title>
        <authorList>
            <person name="Callol A."/>
            <person name="Pajuelo D."/>
            <person name="Ebbesson L."/>
            <person name="Teles M."/>
            <person name="MacKenzie S."/>
            <person name="Amaro C."/>
        </authorList>
    </citation>
    <scope>NUCLEOTIDE SEQUENCE</scope>
</reference>
<dbReference type="AlphaFoldDB" id="A0A0E9TYG7"/>
<proteinExistence type="predicted"/>
<reference evidence="1" key="1">
    <citation type="submission" date="2014-11" db="EMBL/GenBank/DDBJ databases">
        <authorList>
            <person name="Amaro Gonzalez C."/>
        </authorList>
    </citation>
    <scope>NUCLEOTIDE SEQUENCE</scope>
</reference>
<evidence type="ECO:0000313" key="1">
    <source>
        <dbReference type="EMBL" id="JAH57980.1"/>
    </source>
</evidence>
<protein>
    <submittedName>
        <fullName evidence="1">Uncharacterized protein</fullName>
    </submittedName>
</protein>
<name>A0A0E9TYG7_ANGAN</name>
<dbReference type="EMBL" id="GBXM01050597">
    <property type="protein sequence ID" value="JAH57980.1"/>
    <property type="molecule type" value="Transcribed_RNA"/>
</dbReference>
<organism evidence="1">
    <name type="scientific">Anguilla anguilla</name>
    <name type="common">European freshwater eel</name>
    <name type="synonym">Muraena anguilla</name>
    <dbReference type="NCBI Taxonomy" id="7936"/>
    <lineage>
        <taxon>Eukaryota</taxon>
        <taxon>Metazoa</taxon>
        <taxon>Chordata</taxon>
        <taxon>Craniata</taxon>
        <taxon>Vertebrata</taxon>
        <taxon>Euteleostomi</taxon>
        <taxon>Actinopterygii</taxon>
        <taxon>Neopterygii</taxon>
        <taxon>Teleostei</taxon>
        <taxon>Anguilliformes</taxon>
        <taxon>Anguillidae</taxon>
        <taxon>Anguilla</taxon>
    </lineage>
</organism>
<accession>A0A0E9TYG7</accession>
<sequence length="21" mass="2537">MLRYLTPYQHIRAVPYSRSGK</sequence>